<keyword evidence="1" id="KW-0378">Hydrolase</keyword>
<organism evidence="3 4">
    <name type="scientific">Candidatus Syntropharchaeum butanivorans</name>
    <dbReference type="NCBI Taxonomy" id="1839936"/>
    <lineage>
        <taxon>Archaea</taxon>
        <taxon>Methanobacteriati</taxon>
        <taxon>Methanobacteriota</taxon>
        <taxon>Stenosarchaea group</taxon>
        <taxon>Methanomicrobia</taxon>
        <taxon>Methanosarcinales</taxon>
        <taxon>ANME-2 cluster</taxon>
        <taxon>Candidatus Syntropharchaeum</taxon>
    </lineage>
</organism>
<gene>
    <name evidence="3" type="ORF">SBU_001045</name>
</gene>
<name>A0A1F2P4K7_9EURY</name>
<dbReference type="EMBL" id="LYOR01000004">
    <property type="protein sequence ID" value="OFV66108.1"/>
    <property type="molecule type" value="Genomic_DNA"/>
</dbReference>
<dbReference type="InterPro" id="IPR003607">
    <property type="entry name" value="HD/PDEase_dom"/>
</dbReference>
<evidence type="ECO:0000313" key="4">
    <source>
        <dbReference type="Proteomes" id="UP000185779"/>
    </source>
</evidence>
<protein>
    <submittedName>
        <fullName evidence="3">Metal-dependent phosphohydrolase HD sub domain protein</fullName>
    </submittedName>
</protein>
<dbReference type="PANTHER" id="PTHR35795:SF1">
    <property type="entry name" value="BIS(5'-NUCLEOSYL)-TETRAPHOSPHATASE, SYMMETRICAL"/>
    <property type="match status" value="1"/>
</dbReference>
<evidence type="ECO:0000259" key="2">
    <source>
        <dbReference type="PROSITE" id="PS51831"/>
    </source>
</evidence>
<accession>A0A1F2P4K7</accession>
<dbReference type="SMART" id="SM00471">
    <property type="entry name" value="HDc"/>
    <property type="match status" value="1"/>
</dbReference>
<dbReference type="InterPro" id="IPR026875">
    <property type="entry name" value="PHydrolase_assoc_dom"/>
</dbReference>
<reference evidence="3" key="1">
    <citation type="submission" date="2016-05" db="EMBL/GenBank/DDBJ databases">
        <title>Microbial consortia oxidize butane by reversing methanogenesis.</title>
        <authorList>
            <person name="Laso-Perez R."/>
            <person name="Richter M."/>
            <person name="Wegener G."/>
            <person name="Musat F."/>
        </authorList>
    </citation>
    <scope>NUCLEOTIDE SEQUENCE [LARGE SCALE GENOMIC DNA]</scope>
    <source>
        <strain evidence="3">BOX1</strain>
    </source>
</reference>
<dbReference type="GO" id="GO:0016787">
    <property type="term" value="F:hydrolase activity"/>
    <property type="evidence" value="ECO:0007669"/>
    <property type="project" value="UniProtKB-KW"/>
</dbReference>
<sequence length="397" mass="46204">MMRGELFDKVRQLNTMRERSLAEGATRSAEGVRRLAEDEDIRPSFSRDTDRIIHSRPYTRYIDKTQVFYWVENDHITHRVLHVQLVSKIARQIGRSLGLNEDLIEAIALGHDIGHTPFGHKGEKALSKLCKEHGIGEFHHNAQSVIFLDRIEGLNLTLQVLDGILCHNGEVHEQVIEPRPGKTWEDHDRELRLMIERGEGSYPMTLEGCVVRIADTISYIGRDFEDAIRVDLIKREDLPSICSEVIGDNNRDIVNTLIIDVIENSWGRDCIALSEEVSEALAEFKRFNYEYIYEHPAVNREVDKIEKMFKLMFEEFLGHLEDDKRDSRIFKHHIDLIKEKNPTYEEETPPAVIVRDFIAGMTDKYFNDTMMELYFPKRFKYSVIQKDIYSEGAIDPR</sequence>
<dbReference type="SUPFAM" id="SSF109604">
    <property type="entry name" value="HD-domain/PDEase-like"/>
    <property type="match status" value="1"/>
</dbReference>
<keyword evidence="4" id="KW-1185">Reference proteome</keyword>
<proteinExistence type="predicted"/>
<dbReference type="Pfam" id="PF01966">
    <property type="entry name" value="HD"/>
    <property type="match status" value="1"/>
</dbReference>
<dbReference type="Proteomes" id="UP000185779">
    <property type="component" value="Unassembled WGS sequence"/>
</dbReference>
<dbReference type="InterPro" id="IPR051094">
    <property type="entry name" value="Diverse_Catalytic_Enzymes"/>
</dbReference>
<evidence type="ECO:0000313" key="3">
    <source>
        <dbReference type="EMBL" id="OFV66108.1"/>
    </source>
</evidence>
<dbReference type="PROSITE" id="PS51831">
    <property type="entry name" value="HD"/>
    <property type="match status" value="1"/>
</dbReference>
<comment type="caution">
    <text evidence="3">The sequence shown here is derived from an EMBL/GenBank/DDBJ whole genome shotgun (WGS) entry which is preliminary data.</text>
</comment>
<evidence type="ECO:0000256" key="1">
    <source>
        <dbReference type="ARBA" id="ARBA00022801"/>
    </source>
</evidence>
<dbReference type="Pfam" id="PF13286">
    <property type="entry name" value="HD_assoc"/>
    <property type="match status" value="1"/>
</dbReference>
<dbReference type="AlphaFoldDB" id="A0A1F2P4K7"/>
<dbReference type="InterPro" id="IPR006674">
    <property type="entry name" value="HD_domain"/>
</dbReference>
<dbReference type="PATRIC" id="fig|1839936.3.peg.1055"/>
<feature type="domain" description="HD" evidence="2">
    <location>
        <begin position="79"/>
        <end position="220"/>
    </location>
</feature>
<dbReference type="STRING" id="1839936.SBU_001045"/>
<dbReference type="CDD" id="cd00077">
    <property type="entry name" value="HDc"/>
    <property type="match status" value="1"/>
</dbReference>
<dbReference type="PANTHER" id="PTHR35795">
    <property type="entry name" value="SLR1885 PROTEIN"/>
    <property type="match status" value="1"/>
</dbReference>
<dbReference type="Gene3D" id="1.10.3210.10">
    <property type="entry name" value="Hypothetical protein af1432"/>
    <property type="match status" value="1"/>
</dbReference>